<keyword evidence="1" id="KW-0969">Cilium</keyword>
<protein>
    <submittedName>
        <fullName evidence="1">Class II flagellar assembly regulator</fullName>
    </submittedName>
</protein>
<dbReference type="EMBL" id="FOSQ01000007">
    <property type="protein sequence ID" value="SFK80029.1"/>
    <property type="molecule type" value="Genomic_DNA"/>
</dbReference>
<gene>
    <name evidence="1" type="ORF">SAMN02745775_107225</name>
</gene>
<dbReference type="AlphaFoldDB" id="A0A1I4CIC5"/>
<dbReference type="RefSeq" id="WP_092961406.1">
    <property type="nucleotide sequence ID" value="NZ_FOSQ01000007.1"/>
</dbReference>
<evidence type="ECO:0000313" key="1">
    <source>
        <dbReference type="EMBL" id="SFK80029.1"/>
    </source>
</evidence>
<dbReference type="Proteomes" id="UP000199473">
    <property type="component" value="Unassembled WGS sequence"/>
</dbReference>
<keyword evidence="1" id="KW-0966">Cell projection</keyword>
<name>A0A1I4CIC5_9PROT</name>
<sequence length="137" mass="13581">MSVGPVRPGAMGAVGRGRVRAGAGGFALAAAGGDSAEAAGAAGAAAPPGSLLALQESGAAPPVEERGARARRQATEALDDLRGLQLALLDGSANPAGLERLSRLGSENQAGLDPPLATLMAELAVRARVELARRGRR</sequence>
<organism evidence="1 2">
    <name type="scientific">Falsiroseomonas stagni DSM 19981</name>
    <dbReference type="NCBI Taxonomy" id="1123062"/>
    <lineage>
        <taxon>Bacteria</taxon>
        <taxon>Pseudomonadati</taxon>
        <taxon>Pseudomonadota</taxon>
        <taxon>Alphaproteobacteria</taxon>
        <taxon>Acetobacterales</taxon>
        <taxon>Roseomonadaceae</taxon>
        <taxon>Falsiroseomonas</taxon>
    </lineage>
</organism>
<keyword evidence="2" id="KW-1185">Reference proteome</keyword>
<evidence type="ECO:0000313" key="2">
    <source>
        <dbReference type="Proteomes" id="UP000199473"/>
    </source>
</evidence>
<dbReference type="Pfam" id="PF10768">
    <property type="entry name" value="FliX"/>
    <property type="match status" value="1"/>
</dbReference>
<dbReference type="InterPro" id="IPR019704">
    <property type="entry name" value="Flagellar_assmbl_FliX_class2"/>
</dbReference>
<proteinExistence type="predicted"/>
<dbReference type="GO" id="GO:0044781">
    <property type="term" value="P:bacterial-type flagellum organization"/>
    <property type="evidence" value="ECO:0007669"/>
    <property type="project" value="InterPro"/>
</dbReference>
<keyword evidence="1" id="KW-0282">Flagellum</keyword>
<reference evidence="1 2" key="1">
    <citation type="submission" date="2016-10" db="EMBL/GenBank/DDBJ databases">
        <authorList>
            <person name="de Groot N.N."/>
        </authorList>
    </citation>
    <scope>NUCLEOTIDE SEQUENCE [LARGE SCALE GENOMIC DNA]</scope>
    <source>
        <strain evidence="1 2">DSM 19981</strain>
    </source>
</reference>
<dbReference type="STRING" id="1123062.SAMN02745775_107225"/>
<accession>A0A1I4CIC5</accession>